<dbReference type="EMBL" id="RQYT01000002">
    <property type="protein sequence ID" value="RRD51140.1"/>
    <property type="molecule type" value="Genomic_DNA"/>
</dbReference>
<dbReference type="Proteomes" id="UP000280935">
    <property type="component" value="Unassembled WGS sequence"/>
</dbReference>
<name>A0A3P1X0C2_9ACTN</name>
<dbReference type="AlphaFoldDB" id="A0A3P1X0C2"/>
<sequence>MTLAPEPTGPGWLVAESTRLSRVLPDGAASVVAPLPELEGELELRALGRWACVAERFGLHAVLIDLDTGATRPYSREDYHCDVSSYSVALLRIDGRVVVALQTQWCRLDLFDAETGALLTDREIIRREDGSTENHVDFFHSRLLVSPGHTRLVSNGWAWAPVDVLMMFRLEDFLARWEPSGARFQGSGYNWDRPIAFIGEDHLIVALDRMEDAWCGRMPQADEACCTDNVDPHHPFVLLNLTEPDQEGYLVVERFLGPDFLAVDPQYGEVKGDLAFDSTSGLVVATDAAKGSIAFDLDGMVRHEWPELSSAAGWRFFPERRRFARLRDGMGVEERAFLSA</sequence>
<dbReference type="RefSeq" id="WP_125226732.1">
    <property type="nucleotide sequence ID" value="NZ_RQYT01000002.1"/>
</dbReference>
<gene>
    <name evidence="1" type="ORF">EII35_01710</name>
</gene>
<evidence type="ECO:0000313" key="2">
    <source>
        <dbReference type="Proteomes" id="UP000280935"/>
    </source>
</evidence>
<proteinExistence type="predicted"/>
<reference evidence="1 2" key="1">
    <citation type="submission" date="2018-11" db="EMBL/GenBank/DDBJ databases">
        <title>Genomes From Bacteria Associated with the Canine Oral Cavity: a Test Case for Automated Genome-Based Taxonomic Assignment.</title>
        <authorList>
            <person name="Coil D.A."/>
            <person name="Jospin G."/>
            <person name="Darling A.E."/>
            <person name="Wallis C."/>
            <person name="Davis I.J."/>
            <person name="Harris S."/>
            <person name="Eisen J.A."/>
            <person name="Holcombe L.J."/>
            <person name="O'Flynn C."/>
        </authorList>
    </citation>
    <scope>NUCLEOTIDE SEQUENCE [LARGE SCALE GENOMIC DNA]</scope>
    <source>
        <strain evidence="1 2">OH2822_COT-296</strain>
    </source>
</reference>
<dbReference type="OrthoDB" id="9765809at2"/>
<accession>A0A3P1X0C2</accession>
<comment type="caution">
    <text evidence="1">The sequence shown here is derived from an EMBL/GenBank/DDBJ whole genome shotgun (WGS) entry which is preliminary data.</text>
</comment>
<organism evidence="1 2">
    <name type="scientific">Arachnia propionica</name>
    <dbReference type="NCBI Taxonomy" id="1750"/>
    <lineage>
        <taxon>Bacteria</taxon>
        <taxon>Bacillati</taxon>
        <taxon>Actinomycetota</taxon>
        <taxon>Actinomycetes</taxon>
        <taxon>Propionibacteriales</taxon>
        <taxon>Propionibacteriaceae</taxon>
        <taxon>Arachnia</taxon>
    </lineage>
</organism>
<evidence type="ECO:0000313" key="1">
    <source>
        <dbReference type="EMBL" id="RRD51140.1"/>
    </source>
</evidence>
<protein>
    <submittedName>
        <fullName evidence="1">Uncharacterized protein</fullName>
    </submittedName>
</protein>